<evidence type="ECO:0000256" key="4">
    <source>
        <dbReference type="ARBA" id="ARBA00022801"/>
    </source>
</evidence>
<dbReference type="InterPro" id="IPR002121">
    <property type="entry name" value="HRDC_dom"/>
</dbReference>
<dbReference type="AlphaFoldDB" id="A0A0B9H2J3"/>
<evidence type="ECO:0000313" key="8">
    <source>
        <dbReference type="EMBL" id="KHT63052.1"/>
    </source>
</evidence>
<organism evidence="8 9">
    <name type="scientific">Photobacterium gaetbulicola</name>
    <dbReference type="NCBI Taxonomy" id="1295392"/>
    <lineage>
        <taxon>Bacteria</taxon>
        <taxon>Pseudomonadati</taxon>
        <taxon>Pseudomonadota</taxon>
        <taxon>Gammaproteobacteria</taxon>
        <taxon>Vibrionales</taxon>
        <taxon>Vibrionaceae</taxon>
        <taxon>Photobacterium</taxon>
    </lineage>
</organism>
<evidence type="ECO:0000256" key="6">
    <source>
        <dbReference type="HAMAP-Rule" id="MF_01899"/>
    </source>
</evidence>
<comment type="subcellular location">
    <subcellularLocation>
        <location evidence="6">Cytoplasm</location>
    </subcellularLocation>
</comment>
<feature type="domain" description="HRDC" evidence="7">
    <location>
        <begin position="210"/>
        <end position="289"/>
    </location>
</feature>
<dbReference type="PROSITE" id="PS50967">
    <property type="entry name" value="HRDC"/>
    <property type="match status" value="1"/>
</dbReference>
<dbReference type="RefSeq" id="WP_039463348.1">
    <property type="nucleotide sequence ID" value="NZ_JWLZ01000163.1"/>
</dbReference>
<dbReference type="GO" id="GO:0003676">
    <property type="term" value="F:nucleic acid binding"/>
    <property type="evidence" value="ECO:0007669"/>
    <property type="project" value="InterPro"/>
</dbReference>
<dbReference type="SMART" id="SM00474">
    <property type="entry name" value="35EXOc"/>
    <property type="match status" value="1"/>
</dbReference>
<dbReference type="GO" id="GO:0000166">
    <property type="term" value="F:nucleotide binding"/>
    <property type="evidence" value="ECO:0007669"/>
    <property type="project" value="InterPro"/>
</dbReference>
<comment type="caution">
    <text evidence="8">The sequence shown here is derived from an EMBL/GenBank/DDBJ whole genome shotgun (WGS) entry which is preliminary data.</text>
</comment>
<evidence type="ECO:0000256" key="2">
    <source>
        <dbReference type="ARBA" id="ARBA00022694"/>
    </source>
</evidence>
<protein>
    <recommendedName>
        <fullName evidence="6">Ribonuclease D</fullName>
        <shortName evidence="6">RNase D</shortName>
        <ecNumber evidence="6">3.1.13.5</ecNumber>
    </recommendedName>
</protein>
<dbReference type="NCBIfam" id="TIGR01388">
    <property type="entry name" value="rnd"/>
    <property type="match status" value="1"/>
</dbReference>
<keyword evidence="4 6" id="KW-0378">Hydrolase</keyword>
<keyword evidence="2 6" id="KW-0819">tRNA processing</keyword>
<evidence type="ECO:0000259" key="7">
    <source>
        <dbReference type="PROSITE" id="PS50967"/>
    </source>
</evidence>
<dbReference type="PANTHER" id="PTHR47649:SF1">
    <property type="entry name" value="RIBONUCLEASE D"/>
    <property type="match status" value="1"/>
</dbReference>
<evidence type="ECO:0000313" key="9">
    <source>
        <dbReference type="Proteomes" id="UP000031278"/>
    </source>
</evidence>
<dbReference type="FunFam" id="3.30.420.10:FF:000060">
    <property type="entry name" value="Ribonuclease D"/>
    <property type="match status" value="1"/>
</dbReference>
<dbReference type="GO" id="GO:0033890">
    <property type="term" value="F:ribonuclease D activity"/>
    <property type="evidence" value="ECO:0007669"/>
    <property type="project" value="UniProtKB-UniRule"/>
</dbReference>
<dbReference type="Gene3D" id="1.10.150.80">
    <property type="entry name" value="HRDC domain"/>
    <property type="match status" value="2"/>
</dbReference>
<dbReference type="PANTHER" id="PTHR47649">
    <property type="entry name" value="RIBONUCLEASE D"/>
    <property type="match status" value="1"/>
</dbReference>
<dbReference type="Proteomes" id="UP000031278">
    <property type="component" value="Unassembled WGS sequence"/>
</dbReference>
<dbReference type="SUPFAM" id="SSF53098">
    <property type="entry name" value="Ribonuclease H-like"/>
    <property type="match status" value="1"/>
</dbReference>
<dbReference type="Gene3D" id="3.30.420.10">
    <property type="entry name" value="Ribonuclease H-like superfamily/Ribonuclease H"/>
    <property type="match status" value="1"/>
</dbReference>
<accession>A0A0B9H2J3</accession>
<dbReference type="HAMAP" id="MF_01899">
    <property type="entry name" value="RNase_D"/>
    <property type="match status" value="1"/>
</dbReference>
<dbReference type="SUPFAM" id="SSF47819">
    <property type="entry name" value="HRDC-like"/>
    <property type="match status" value="2"/>
</dbReference>
<dbReference type="InterPro" id="IPR012337">
    <property type="entry name" value="RNaseH-like_sf"/>
</dbReference>
<dbReference type="InterPro" id="IPR010997">
    <property type="entry name" value="HRDC-like_sf"/>
</dbReference>
<dbReference type="Pfam" id="PF21293">
    <property type="entry name" value="RNAseD_HRDC_C"/>
    <property type="match status" value="1"/>
</dbReference>
<dbReference type="EMBL" id="JWLZ01000163">
    <property type="protein sequence ID" value="KHT63052.1"/>
    <property type="molecule type" value="Genomic_DNA"/>
</dbReference>
<dbReference type="Pfam" id="PF00570">
    <property type="entry name" value="HRDC"/>
    <property type="match status" value="1"/>
</dbReference>
<comment type="similarity">
    <text evidence="6">Belongs to the RNase D family.</text>
</comment>
<comment type="function">
    <text evidence="6">Exonuclease involved in the 3' processing of various precursor tRNAs. Initiates hydrolysis at the 3'-terminus of an RNA molecule and releases 5'-mononucleotides.</text>
</comment>
<dbReference type="InterPro" id="IPR051086">
    <property type="entry name" value="RNase_D-like"/>
</dbReference>
<dbReference type="EC" id="3.1.13.5" evidence="6"/>
<keyword evidence="3 6" id="KW-0540">Nuclease</keyword>
<dbReference type="CDD" id="cd06142">
    <property type="entry name" value="RNaseD_exo"/>
    <property type="match status" value="1"/>
</dbReference>
<dbReference type="Pfam" id="PF01612">
    <property type="entry name" value="DNA_pol_A_exo1"/>
    <property type="match status" value="1"/>
</dbReference>
<keyword evidence="5 6" id="KW-0269">Exonuclease</keyword>
<proteinExistence type="inferred from homology"/>
<dbReference type="InterPro" id="IPR002562">
    <property type="entry name" value="3'-5'_exonuclease_dom"/>
</dbReference>
<dbReference type="GO" id="GO:0042780">
    <property type="term" value="P:tRNA 3'-end processing"/>
    <property type="evidence" value="ECO:0007669"/>
    <property type="project" value="UniProtKB-UniRule"/>
</dbReference>
<evidence type="ECO:0000256" key="1">
    <source>
        <dbReference type="ARBA" id="ARBA00022490"/>
    </source>
</evidence>
<evidence type="ECO:0000256" key="3">
    <source>
        <dbReference type="ARBA" id="ARBA00022722"/>
    </source>
</evidence>
<comment type="cofactor">
    <cofactor evidence="6">
        <name>a divalent metal cation</name>
        <dbReference type="ChEBI" id="CHEBI:60240"/>
    </cofactor>
</comment>
<sequence length="374" mass="43035">MNFEMITSRTRLETICLQARRQSAVMLDTEFVRTRTLYPKLGLIQLFDGESLALIDPLAIDDLEPLWELLRDQSVIKVLHACGEDLEVFQYYAGCLPVPMIDTQVMASFLGYGVSAGFGTLVKDFLGIELDKGEARTNWLARPLTDRQLDYAAADVYYLLPLYQKLMPLVEAKGWQEALAQECAGLMLKRVKTLDPDKAYLDIKNAWQLNPKQLAILQKAAKWRVLEARKRDLALNFIVKELHLWKLARYGIKSKAVMAKEGFDNMEIQRHANRLLKMVHDVDDMPEDRYPEKITRLVDLPGYKQKVKHIKDVVSAVEQETGLMSEFLASKKQINQLISWAWKKDSPPDSLPDMLKTWRKPLFEDKVLPLLRSK</sequence>
<evidence type="ECO:0000256" key="5">
    <source>
        <dbReference type="ARBA" id="ARBA00022839"/>
    </source>
</evidence>
<dbReference type="InterPro" id="IPR006292">
    <property type="entry name" value="RNase_D"/>
</dbReference>
<dbReference type="GO" id="GO:0005737">
    <property type="term" value="C:cytoplasm"/>
    <property type="evidence" value="ECO:0007669"/>
    <property type="project" value="UniProtKB-SubCell"/>
</dbReference>
<name>A0A0B9H2J3_9GAMM</name>
<comment type="catalytic activity">
    <reaction evidence="6">
        <text>Exonucleolytic cleavage that removes extra residues from the 3'-terminus of tRNA to produce 5'-mononucleotides.</text>
        <dbReference type="EC" id="3.1.13.5"/>
    </reaction>
</comment>
<dbReference type="InterPro" id="IPR044876">
    <property type="entry name" value="HRDC_dom_sf"/>
</dbReference>
<dbReference type="GO" id="GO:0008408">
    <property type="term" value="F:3'-5' exonuclease activity"/>
    <property type="evidence" value="ECO:0007669"/>
    <property type="project" value="InterPro"/>
</dbReference>
<dbReference type="InterPro" id="IPR036397">
    <property type="entry name" value="RNaseH_sf"/>
</dbReference>
<dbReference type="InterPro" id="IPR048579">
    <property type="entry name" value="RNAseD_HRDC_C"/>
</dbReference>
<keyword evidence="1 6" id="KW-0963">Cytoplasm</keyword>
<gene>
    <name evidence="6" type="primary">rnd</name>
    <name evidence="8" type="ORF">RJ45_14215</name>
</gene>
<reference evidence="8 9" key="1">
    <citation type="submission" date="2014-12" db="EMBL/GenBank/DDBJ databases">
        <title>Genome sequencing of Photobacterium gaetbulicola AD005a.</title>
        <authorList>
            <person name="Adrian T.G.S."/>
            <person name="Chan K.G."/>
        </authorList>
    </citation>
    <scope>NUCLEOTIDE SEQUENCE [LARGE SCALE GENOMIC DNA]</scope>
    <source>
        <strain evidence="8 9">AD005a</strain>
    </source>
</reference>